<proteinExistence type="predicted"/>
<protein>
    <submittedName>
        <fullName evidence="2">Uncharacterized protein</fullName>
    </submittedName>
</protein>
<keyword evidence="1" id="KW-0812">Transmembrane</keyword>
<sequence length="96" mass="10512">MPLPFHIFLANGGPFPERSLIIFIAAGVILVTLILASIFLPLLAKSEKGNTEELKEEMERSAMIRSVDAAISTIRELMNDENHAVAVSVITSYSQI</sequence>
<evidence type="ECO:0000313" key="3">
    <source>
        <dbReference type="Proteomes" id="UP000316626"/>
    </source>
</evidence>
<dbReference type="EMBL" id="VDGI01000006">
    <property type="protein sequence ID" value="TQR20293.1"/>
    <property type="molecule type" value="Genomic_DNA"/>
</dbReference>
<feature type="transmembrane region" description="Helical" evidence="1">
    <location>
        <begin position="20"/>
        <end position="44"/>
    </location>
</feature>
<keyword evidence="1" id="KW-0472">Membrane</keyword>
<gene>
    <name evidence="2" type="ORF">FG384_07570</name>
</gene>
<dbReference type="OrthoDB" id="9809206at2"/>
<dbReference type="RefSeq" id="WP_142641989.1">
    <property type="nucleotide sequence ID" value="NZ_VDGI01000006.1"/>
</dbReference>
<comment type="caution">
    <text evidence="2">The sequence shown here is derived from an EMBL/GenBank/DDBJ whole genome shotgun (WGS) entry which is preliminary data.</text>
</comment>
<dbReference type="AlphaFoldDB" id="A0A544TS65"/>
<keyword evidence="1" id="KW-1133">Transmembrane helix</keyword>
<evidence type="ECO:0000256" key="1">
    <source>
        <dbReference type="SAM" id="Phobius"/>
    </source>
</evidence>
<name>A0A544TS65_9BACI</name>
<evidence type="ECO:0000313" key="2">
    <source>
        <dbReference type="EMBL" id="TQR20293.1"/>
    </source>
</evidence>
<dbReference type="Proteomes" id="UP000316626">
    <property type="component" value="Unassembled WGS sequence"/>
</dbReference>
<reference evidence="2 3" key="1">
    <citation type="submission" date="2019-06" db="EMBL/GenBank/DDBJ databases">
        <title>Psychrobacillus vulpis sp. nov., a new species isolated from feces of a red fox that inhabits in The Tablas de Daimiel Natural Park, Albacete, Spain.</title>
        <authorList>
            <person name="Rodriguez M."/>
            <person name="Reina J.C."/>
            <person name="Bejar V."/>
            <person name="Llamas I."/>
        </authorList>
    </citation>
    <scope>NUCLEOTIDE SEQUENCE [LARGE SCALE GENOMIC DNA]</scope>
    <source>
        <strain evidence="2 3">Z8</strain>
    </source>
</reference>
<organism evidence="2 3">
    <name type="scientific">Psychrobacillus vulpis</name>
    <dbReference type="NCBI Taxonomy" id="2325572"/>
    <lineage>
        <taxon>Bacteria</taxon>
        <taxon>Bacillati</taxon>
        <taxon>Bacillota</taxon>
        <taxon>Bacilli</taxon>
        <taxon>Bacillales</taxon>
        <taxon>Bacillaceae</taxon>
        <taxon>Psychrobacillus</taxon>
    </lineage>
</organism>
<keyword evidence="3" id="KW-1185">Reference proteome</keyword>
<accession>A0A544TS65</accession>